<evidence type="ECO:0000256" key="4">
    <source>
        <dbReference type="ARBA" id="ARBA00022982"/>
    </source>
</evidence>
<dbReference type="EMBL" id="CP002772">
    <property type="protein sequence ID" value="AEG19355.1"/>
    <property type="molecule type" value="Genomic_DNA"/>
</dbReference>
<dbReference type="PROSITE" id="PS00202">
    <property type="entry name" value="RUBREDOXIN"/>
    <property type="match status" value="1"/>
</dbReference>
<evidence type="ECO:0000313" key="8">
    <source>
        <dbReference type="EMBL" id="AEG19355.1"/>
    </source>
</evidence>
<protein>
    <recommendedName>
        <fullName evidence="6">Rubredoxin</fullName>
    </recommendedName>
</protein>
<dbReference type="Proteomes" id="UP000009231">
    <property type="component" value="Chromosome"/>
</dbReference>
<dbReference type="STRING" id="868131.MSWAN_2350"/>
<gene>
    <name evidence="8" type="ordered locus">MSWAN_2350</name>
</gene>
<dbReference type="Pfam" id="PF00301">
    <property type="entry name" value="Rubredoxin"/>
    <property type="match status" value="1"/>
</dbReference>
<dbReference type="GO" id="GO:0005506">
    <property type="term" value="F:iron ion binding"/>
    <property type="evidence" value="ECO:0007669"/>
    <property type="project" value="UniProtKB-UniRule"/>
</dbReference>
<evidence type="ECO:0000256" key="2">
    <source>
        <dbReference type="ARBA" id="ARBA00022448"/>
    </source>
</evidence>
<evidence type="ECO:0000256" key="3">
    <source>
        <dbReference type="ARBA" id="ARBA00022723"/>
    </source>
</evidence>
<sequence length="206" mass="23804">MKYECEICHYIYDSDEGDPKFGFKRGMPLEDLPDDWVCPICGIEKEYFHPVGNMDINPKGEAPLALMVFALTRGLWTISGRGSYSVTREIGKTFLKELESSEMDLNGQENALESVRKYFIDQHKFALDMDYEIKEDEVELIVKNCRFFSICKQLESQNILITTCPYTNTAAMALEKVTGYRYRINKEQKGYGHHITLKKLSQVKNI</sequence>
<keyword evidence="9" id="KW-1185">Reference proteome</keyword>
<dbReference type="GeneID" id="10669879"/>
<evidence type="ECO:0000313" key="9">
    <source>
        <dbReference type="Proteomes" id="UP000009231"/>
    </source>
</evidence>
<keyword evidence="2" id="KW-0813">Transport</keyword>
<dbReference type="GO" id="GO:0043448">
    <property type="term" value="P:alkane catabolic process"/>
    <property type="evidence" value="ECO:0007669"/>
    <property type="project" value="TreeGrafter"/>
</dbReference>
<evidence type="ECO:0000256" key="6">
    <source>
        <dbReference type="RuleBase" id="RU003820"/>
    </source>
</evidence>
<accession>F6D5Y5</accession>
<dbReference type="InterPro" id="IPR024935">
    <property type="entry name" value="Rubredoxin_dom"/>
</dbReference>
<organism evidence="8 9">
    <name type="scientific">Methanobacterium paludis (strain DSM 25820 / JCM 18151 / SWAN1)</name>
    <dbReference type="NCBI Taxonomy" id="868131"/>
    <lineage>
        <taxon>Archaea</taxon>
        <taxon>Methanobacteriati</taxon>
        <taxon>Methanobacteriota</taxon>
        <taxon>Methanomada group</taxon>
        <taxon>Methanobacteria</taxon>
        <taxon>Methanobacteriales</taxon>
        <taxon>Methanobacteriaceae</taxon>
        <taxon>Methanobacterium</taxon>
    </lineage>
</organism>
<dbReference type="AlphaFoldDB" id="F6D5Y5"/>
<dbReference type="HOGENOM" id="CLU_1514647_0_0_2"/>
<comment type="similarity">
    <text evidence="6">Belongs to the rubredoxin family.</text>
</comment>
<evidence type="ECO:0000256" key="1">
    <source>
        <dbReference type="ARBA" id="ARBA00002360"/>
    </source>
</evidence>
<dbReference type="PRINTS" id="PR00163">
    <property type="entry name" value="RUBREDOXIN"/>
</dbReference>
<dbReference type="SUPFAM" id="SSF57802">
    <property type="entry name" value="Rubredoxin-like"/>
    <property type="match status" value="1"/>
</dbReference>
<dbReference type="Gene3D" id="2.20.28.10">
    <property type="match status" value="1"/>
</dbReference>
<name>F6D5Y5_METPW</name>
<comment type="cofactor">
    <cofactor evidence="6">
        <name>Fe(3+)</name>
        <dbReference type="ChEBI" id="CHEBI:29034"/>
    </cofactor>
</comment>
<comment type="function">
    <text evidence="1">Rubredoxin is a small nonheme, iron protein lacking acid-labile sulfide. Its single Fe, chelated to 4 Cys, functions as an electron acceptor and may also stabilize the conformation of the molecule.</text>
</comment>
<keyword evidence="5 6" id="KW-0408">Iron</keyword>
<dbReference type="GO" id="GO:0009055">
    <property type="term" value="F:electron transfer activity"/>
    <property type="evidence" value="ECO:0007669"/>
    <property type="project" value="TreeGrafter"/>
</dbReference>
<dbReference type="InterPro" id="IPR050526">
    <property type="entry name" value="Rubredoxin_ET"/>
</dbReference>
<evidence type="ECO:0000256" key="5">
    <source>
        <dbReference type="ARBA" id="ARBA00023004"/>
    </source>
</evidence>
<dbReference type="eggNOG" id="arCOG04391">
    <property type="taxonomic scope" value="Archaea"/>
</dbReference>
<dbReference type="InterPro" id="IPR024934">
    <property type="entry name" value="Rubredoxin-like_dom"/>
</dbReference>
<dbReference type="PANTHER" id="PTHR47627">
    <property type="entry name" value="RUBREDOXIN"/>
    <property type="match status" value="1"/>
</dbReference>
<reference evidence="8 9" key="1">
    <citation type="journal article" date="2014" name="Int. J. Syst. Evol. Microbiol.">
        <title>Methanobacterium paludis sp. nov. and a novel strain of Methanobacterium lacus isolated from northern peatlands.</title>
        <authorList>
            <person name="Cadillo-Quiroz H."/>
            <person name="Brauer S.L."/>
            <person name="Goodson N."/>
            <person name="Yavitt J.B."/>
            <person name="Zinder S.H."/>
        </authorList>
    </citation>
    <scope>NUCLEOTIDE SEQUENCE [LARGE SCALE GENOMIC DNA]</scope>
    <source>
        <strain evidence="9">DSM 25820 / JCM 18151 / SWAN1</strain>
    </source>
</reference>
<feature type="domain" description="Rubredoxin-like" evidence="7">
    <location>
        <begin position="2"/>
        <end position="51"/>
    </location>
</feature>
<dbReference type="PROSITE" id="PS50903">
    <property type="entry name" value="RUBREDOXIN_LIKE"/>
    <property type="match status" value="1"/>
</dbReference>
<dbReference type="KEGG" id="mew:MSWAN_2350"/>
<dbReference type="CDD" id="cd00730">
    <property type="entry name" value="rubredoxin"/>
    <property type="match status" value="1"/>
</dbReference>
<dbReference type="OrthoDB" id="81001at2157"/>
<dbReference type="InterPro" id="IPR018527">
    <property type="entry name" value="Rubredoxin_Fe_BS"/>
</dbReference>
<keyword evidence="4 6" id="KW-0249">Electron transport</keyword>
<dbReference type="PANTHER" id="PTHR47627:SF1">
    <property type="entry name" value="RUBREDOXIN-1-RELATED"/>
    <property type="match status" value="1"/>
</dbReference>
<dbReference type="eggNOG" id="arCOG08262">
    <property type="taxonomic scope" value="Archaea"/>
</dbReference>
<dbReference type="RefSeq" id="WP_013826854.1">
    <property type="nucleotide sequence ID" value="NC_015574.1"/>
</dbReference>
<evidence type="ECO:0000259" key="7">
    <source>
        <dbReference type="PROSITE" id="PS50903"/>
    </source>
</evidence>
<keyword evidence="3 6" id="KW-0479">Metal-binding</keyword>
<proteinExistence type="inferred from homology"/>